<protein>
    <submittedName>
        <fullName evidence="1">Uncharacterized protein</fullName>
    </submittedName>
</protein>
<gene>
    <name evidence="1" type="ORF">L195_g042746</name>
</gene>
<sequence>RNLGPKQPAIDGQVIALPGSLQSIDLVGFGREKSPTKRAKLDGYFGGYGDVDDNGDELK</sequence>
<name>A0A2K3M7B0_TRIPR</name>
<reference evidence="1 2" key="2">
    <citation type="journal article" date="2017" name="Front. Plant Sci.">
        <title>Gene Classification and Mining of Molecular Markers Useful in Red Clover (Trifolium pratense) Breeding.</title>
        <authorList>
            <person name="Istvanek J."/>
            <person name="Dluhosova J."/>
            <person name="Dluhos P."/>
            <person name="Patkova L."/>
            <person name="Nedelnik J."/>
            <person name="Repkova J."/>
        </authorList>
    </citation>
    <scope>NUCLEOTIDE SEQUENCE [LARGE SCALE GENOMIC DNA]</scope>
    <source>
        <strain evidence="2">cv. Tatra</strain>
        <tissue evidence="1">Young leaves</tissue>
    </source>
</reference>
<dbReference type="AlphaFoldDB" id="A0A2K3M7B0"/>
<reference evidence="1 2" key="1">
    <citation type="journal article" date="2014" name="Am. J. Bot.">
        <title>Genome assembly and annotation for red clover (Trifolium pratense; Fabaceae).</title>
        <authorList>
            <person name="Istvanek J."/>
            <person name="Jaros M."/>
            <person name="Krenek A."/>
            <person name="Repkova J."/>
        </authorList>
    </citation>
    <scope>NUCLEOTIDE SEQUENCE [LARGE SCALE GENOMIC DNA]</scope>
    <source>
        <strain evidence="2">cv. Tatra</strain>
        <tissue evidence="1">Young leaves</tissue>
    </source>
</reference>
<comment type="caution">
    <text evidence="1">The sequence shown here is derived from an EMBL/GenBank/DDBJ whole genome shotgun (WGS) entry which is preliminary data.</text>
</comment>
<accession>A0A2K3M7B0</accession>
<evidence type="ECO:0000313" key="1">
    <source>
        <dbReference type="EMBL" id="PNX86665.1"/>
    </source>
</evidence>
<organism evidence="1 2">
    <name type="scientific">Trifolium pratense</name>
    <name type="common">Red clover</name>
    <dbReference type="NCBI Taxonomy" id="57577"/>
    <lineage>
        <taxon>Eukaryota</taxon>
        <taxon>Viridiplantae</taxon>
        <taxon>Streptophyta</taxon>
        <taxon>Embryophyta</taxon>
        <taxon>Tracheophyta</taxon>
        <taxon>Spermatophyta</taxon>
        <taxon>Magnoliopsida</taxon>
        <taxon>eudicotyledons</taxon>
        <taxon>Gunneridae</taxon>
        <taxon>Pentapetalae</taxon>
        <taxon>rosids</taxon>
        <taxon>fabids</taxon>
        <taxon>Fabales</taxon>
        <taxon>Fabaceae</taxon>
        <taxon>Papilionoideae</taxon>
        <taxon>50 kb inversion clade</taxon>
        <taxon>NPAAA clade</taxon>
        <taxon>Hologalegina</taxon>
        <taxon>IRL clade</taxon>
        <taxon>Trifolieae</taxon>
        <taxon>Trifolium</taxon>
    </lineage>
</organism>
<evidence type="ECO:0000313" key="2">
    <source>
        <dbReference type="Proteomes" id="UP000236291"/>
    </source>
</evidence>
<proteinExistence type="predicted"/>
<dbReference type="Proteomes" id="UP000236291">
    <property type="component" value="Unassembled WGS sequence"/>
</dbReference>
<feature type="non-terminal residue" evidence="1">
    <location>
        <position position="1"/>
    </location>
</feature>
<dbReference type="EMBL" id="ASHM01051819">
    <property type="protein sequence ID" value="PNX86665.1"/>
    <property type="molecule type" value="Genomic_DNA"/>
</dbReference>